<keyword evidence="6" id="KW-0406">Ion transport</keyword>
<dbReference type="EMBL" id="CACSII010000001">
    <property type="protein sequence ID" value="CAA0083315.1"/>
    <property type="molecule type" value="Genomic_DNA"/>
</dbReference>
<dbReference type="Gene3D" id="3.30.70.1450">
    <property type="entry name" value="Regulator of K+ conductance, C-terminal domain"/>
    <property type="match status" value="2"/>
</dbReference>
<dbReference type="PRINTS" id="PR00335">
    <property type="entry name" value="KUPTAKETRKA"/>
</dbReference>
<dbReference type="PANTHER" id="PTHR43833:SF5">
    <property type="entry name" value="TRK SYSTEM POTASSIUM UPTAKE PROTEIN TRKA"/>
    <property type="match status" value="1"/>
</dbReference>
<evidence type="ECO:0000256" key="1">
    <source>
        <dbReference type="ARBA" id="ARBA00017378"/>
    </source>
</evidence>
<keyword evidence="3" id="KW-0633">Potassium transport</keyword>
<evidence type="ECO:0000313" key="10">
    <source>
        <dbReference type="Proteomes" id="UP000434580"/>
    </source>
</evidence>
<dbReference type="NCBIfam" id="NF007031">
    <property type="entry name" value="PRK09496.1-2"/>
    <property type="match status" value="1"/>
</dbReference>
<gene>
    <name evidence="9" type="primary">trkA</name>
    <name evidence="9" type="ORF">DPBNPPHM_00571</name>
</gene>
<dbReference type="SUPFAM" id="SSF51735">
    <property type="entry name" value="NAD(P)-binding Rossmann-fold domains"/>
    <property type="match status" value="2"/>
</dbReference>
<dbReference type="InterPro" id="IPR003148">
    <property type="entry name" value="RCK_N"/>
</dbReference>
<evidence type="ECO:0000259" key="8">
    <source>
        <dbReference type="PROSITE" id="PS51202"/>
    </source>
</evidence>
<dbReference type="AlphaFoldDB" id="A0A5S9N0N4"/>
<evidence type="ECO:0000256" key="5">
    <source>
        <dbReference type="ARBA" id="ARBA00023027"/>
    </source>
</evidence>
<dbReference type="Pfam" id="PF02254">
    <property type="entry name" value="TrkA_N"/>
    <property type="match status" value="2"/>
</dbReference>
<keyword evidence="2" id="KW-0813">Transport</keyword>
<dbReference type="InterPro" id="IPR036291">
    <property type="entry name" value="NAD(P)-bd_dom_sf"/>
</dbReference>
<dbReference type="FunFam" id="3.40.50.720:FF:000042">
    <property type="entry name" value="Trk system potassium transporter TrkA"/>
    <property type="match status" value="1"/>
</dbReference>
<dbReference type="FunFam" id="3.30.70.1450:FF:000001">
    <property type="entry name" value="Trk system potassium transporter TrkA"/>
    <property type="match status" value="1"/>
</dbReference>
<dbReference type="OrthoDB" id="9775180at2"/>
<keyword evidence="5" id="KW-0520">NAD</keyword>
<dbReference type="GO" id="GO:0005886">
    <property type="term" value="C:plasma membrane"/>
    <property type="evidence" value="ECO:0007669"/>
    <property type="project" value="InterPro"/>
</dbReference>
<dbReference type="SUPFAM" id="SSF116726">
    <property type="entry name" value="TrkA C-terminal domain-like"/>
    <property type="match status" value="2"/>
</dbReference>
<dbReference type="Pfam" id="PF02080">
    <property type="entry name" value="TrkA_C"/>
    <property type="match status" value="2"/>
</dbReference>
<evidence type="ECO:0000256" key="6">
    <source>
        <dbReference type="ARBA" id="ARBA00023065"/>
    </source>
</evidence>
<keyword evidence="4" id="KW-0630">Potassium</keyword>
<dbReference type="PROSITE" id="PS51201">
    <property type="entry name" value="RCK_N"/>
    <property type="match status" value="2"/>
</dbReference>
<dbReference type="NCBIfam" id="NF007039">
    <property type="entry name" value="PRK09496.3-2"/>
    <property type="match status" value="1"/>
</dbReference>
<dbReference type="InterPro" id="IPR006037">
    <property type="entry name" value="RCK_C"/>
</dbReference>
<proteinExistence type="predicted"/>
<dbReference type="InterPro" id="IPR050721">
    <property type="entry name" value="Trk_Ktr_HKT_K-transport"/>
</dbReference>
<dbReference type="InterPro" id="IPR006036">
    <property type="entry name" value="K_uptake_TrkA"/>
</dbReference>
<sequence>MKILLLGAGSVGVSLAENLAREQNDIVVIDHNANYLKDLADRLDIATVCGPASHPNILHKAGAEDADMLIAVTDSDEINMLACQLAHTLFRVTTKICRVRSNAYLMHEDELFQRDAIPIDHVISPEKLVTKYIKSLLDHPGALQVVDFAEGRLRMVAVKAFYGAPIVDQALNQIPEHMPNLDTRVAAIYRQDHSIIPEGDTVVQVDDEVFFIAATEHVAPMMTELRGQDKPYKRIMIVGGSNIGSRLAQSIESKYQVKIVERNIQRCEQLSELLHRTIVLNGEPSDKDLLASENIDTCDVFCALTDDDEDNIMSSLLAKRLGANKVICLIRNTAYVDLVQGHDIDIAISPQQITTGNLLKHARRGEMSNVYSLRRGAAEAVEIIAKGDSKTSKVVGRRIEDIRLPDGVTIGAIARGNEVIIAHRYVTIENDDHVICFLVDKSRIREVEKLFQVGFTFI</sequence>
<dbReference type="PROSITE" id="PS51202">
    <property type="entry name" value="RCK_C"/>
    <property type="match status" value="2"/>
</dbReference>
<dbReference type="PANTHER" id="PTHR43833">
    <property type="entry name" value="POTASSIUM CHANNEL PROTEIN 2-RELATED-RELATED"/>
    <property type="match status" value="1"/>
</dbReference>
<evidence type="ECO:0000313" key="9">
    <source>
        <dbReference type="EMBL" id="CAA0083315.1"/>
    </source>
</evidence>
<evidence type="ECO:0000256" key="2">
    <source>
        <dbReference type="ARBA" id="ARBA00022448"/>
    </source>
</evidence>
<dbReference type="Proteomes" id="UP000434580">
    <property type="component" value="Unassembled WGS sequence"/>
</dbReference>
<organism evidence="9 10">
    <name type="scientific">BD1-7 clade bacterium</name>
    <dbReference type="NCBI Taxonomy" id="2029982"/>
    <lineage>
        <taxon>Bacteria</taxon>
        <taxon>Pseudomonadati</taxon>
        <taxon>Pseudomonadota</taxon>
        <taxon>Gammaproteobacteria</taxon>
        <taxon>Cellvibrionales</taxon>
        <taxon>Spongiibacteraceae</taxon>
        <taxon>BD1-7 clade</taxon>
    </lineage>
</organism>
<feature type="domain" description="RCK N-terminal" evidence="7">
    <location>
        <begin position="1"/>
        <end position="123"/>
    </location>
</feature>
<feature type="domain" description="RCK C-terminal" evidence="8">
    <location>
        <begin position="143"/>
        <end position="228"/>
    </location>
</feature>
<protein>
    <recommendedName>
        <fullName evidence="1">Trk system potassium uptake protein TrkA</fullName>
    </recommendedName>
</protein>
<dbReference type="NCBIfam" id="NF007030">
    <property type="entry name" value="PRK09496.1-1"/>
    <property type="match status" value="1"/>
</dbReference>
<evidence type="ECO:0000259" key="7">
    <source>
        <dbReference type="PROSITE" id="PS51201"/>
    </source>
</evidence>
<reference evidence="9 10" key="1">
    <citation type="submission" date="2019-11" db="EMBL/GenBank/DDBJ databases">
        <authorList>
            <person name="Holert J."/>
        </authorList>
    </citation>
    <scope>NUCLEOTIDE SEQUENCE [LARGE SCALE GENOMIC DNA]</scope>
    <source>
        <strain evidence="9">BC5_2</strain>
    </source>
</reference>
<accession>A0A5S9N0N4</accession>
<dbReference type="GO" id="GO:0015079">
    <property type="term" value="F:potassium ion transmembrane transporter activity"/>
    <property type="evidence" value="ECO:0007669"/>
    <property type="project" value="InterPro"/>
</dbReference>
<evidence type="ECO:0000256" key="3">
    <source>
        <dbReference type="ARBA" id="ARBA00022538"/>
    </source>
</evidence>
<feature type="domain" description="RCK C-terminal" evidence="8">
    <location>
        <begin position="368"/>
        <end position="453"/>
    </location>
</feature>
<dbReference type="InterPro" id="IPR036721">
    <property type="entry name" value="RCK_C_sf"/>
</dbReference>
<dbReference type="NCBIfam" id="NF007032">
    <property type="entry name" value="PRK09496.1-4"/>
    <property type="match status" value="1"/>
</dbReference>
<dbReference type="Gene3D" id="3.40.50.720">
    <property type="entry name" value="NAD(P)-binding Rossmann-like Domain"/>
    <property type="match status" value="2"/>
</dbReference>
<name>A0A5S9N0N4_9GAMM</name>
<evidence type="ECO:0000256" key="4">
    <source>
        <dbReference type="ARBA" id="ARBA00022958"/>
    </source>
</evidence>
<feature type="domain" description="RCK N-terminal" evidence="7">
    <location>
        <begin position="232"/>
        <end position="348"/>
    </location>
</feature>